<evidence type="ECO:0000256" key="1">
    <source>
        <dbReference type="SAM" id="MobiDB-lite"/>
    </source>
</evidence>
<name>A0A365YHS9_9MICC</name>
<dbReference type="AlphaFoldDB" id="A0A365YHS9"/>
<keyword evidence="3" id="KW-1185">Reference proteome</keyword>
<protein>
    <submittedName>
        <fullName evidence="2">Uncharacterized protein</fullName>
    </submittedName>
</protein>
<proteinExistence type="predicted"/>
<evidence type="ECO:0000313" key="3">
    <source>
        <dbReference type="Proteomes" id="UP000252167"/>
    </source>
</evidence>
<reference evidence="2 3" key="1">
    <citation type="submission" date="2018-01" db="EMBL/GenBank/DDBJ databases">
        <title>Glutamicibacter soli strain NHPC-3 Whole genome sequence and assembly.</title>
        <authorList>
            <person name="Choudhury P."/>
            <person name="Gupta D."/>
            <person name="Sengupta K."/>
            <person name="Jawed A."/>
            <person name="Sultana N."/>
            <person name="Saha P."/>
        </authorList>
    </citation>
    <scope>NUCLEOTIDE SEQUENCE [LARGE SCALE GENOMIC DNA]</scope>
    <source>
        <strain evidence="2 3">NHPC-3</strain>
    </source>
</reference>
<accession>A0A365YHS9</accession>
<dbReference type="Proteomes" id="UP000252167">
    <property type="component" value="Unassembled WGS sequence"/>
</dbReference>
<feature type="region of interest" description="Disordered" evidence="1">
    <location>
        <begin position="1"/>
        <end position="28"/>
    </location>
</feature>
<gene>
    <name evidence="2" type="ORF">C1H84_09125</name>
</gene>
<sequence>QHACHGARQQRGKHDADAQVMPGPAPDQPGIADQFLDVEKALRITGFHGGSWRYQQRTTRQIMSLFESARYVVEVCYQTEPVVQKSTRLYSAFNDSSKVFILPRESAW</sequence>
<organism evidence="2 3">
    <name type="scientific">Glutamicibacter soli</name>
    <dbReference type="NCBI Taxonomy" id="453836"/>
    <lineage>
        <taxon>Bacteria</taxon>
        <taxon>Bacillati</taxon>
        <taxon>Actinomycetota</taxon>
        <taxon>Actinomycetes</taxon>
        <taxon>Micrococcales</taxon>
        <taxon>Micrococcaceae</taxon>
        <taxon>Glutamicibacter</taxon>
    </lineage>
</organism>
<dbReference type="EMBL" id="POAF01000003">
    <property type="protein sequence ID" value="RBM01977.1"/>
    <property type="molecule type" value="Genomic_DNA"/>
</dbReference>
<feature type="non-terminal residue" evidence="2">
    <location>
        <position position="1"/>
    </location>
</feature>
<evidence type="ECO:0000313" key="2">
    <source>
        <dbReference type="EMBL" id="RBM01977.1"/>
    </source>
</evidence>
<comment type="caution">
    <text evidence="2">The sequence shown here is derived from an EMBL/GenBank/DDBJ whole genome shotgun (WGS) entry which is preliminary data.</text>
</comment>